<evidence type="ECO:0000313" key="1">
    <source>
        <dbReference type="EMBL" id="TPQ18271.1"/>
    </source>
</evidence>
<protein>
    <submittedName>
        <fullName evidence="1">Uncharacterized protein</fullName>
    </submittedName>
</protein>
<dbReference type="RefSeq" id="WP_140935999.1">
    <property type="nucleotide sequence ID" value="NZ_QXMJ01000178.1"/>
</dbReference>
<accession>A0A505DK92</accession>
<sequence length="171" mass="18984">MRVVFLALQATRRHAVTSESAEVVAGGGRAVVIVENTKAWKEETFAPGVEVVELSRLELRHPPRLLEWLLLFRGPRVVAALLGRGPLRPFVRRAERAYERRVALPLHRRVFTPAYRKVCGDARQRLIGSLVRRSSPEVIVLADSAGLSYASSLLDGASVPAPRMAYSLRHS</sequence>
<keyword evidence="2" id="KW-1185">Reference proteome</keyword>
<evidence type="ECO:0000313" key="2">
    <source>
        <dbReference type="Proteomes" id="UP000317378"/>
    </source>
</evidence>
<organism evidence="1 2">
    <name type="scientific">Streptomyces sporangiiformans</name>
    <dbReference type="NCBI Taxonomy" id="2315329"/>
    <lineage>
        <taxon>Bacteria</taxon>
        <taxon>Bacillati</taxon>
        <taxon>Actinomycetota</taxon>
        <taxon>Actinomycetes</taxon>
        <taxon>Kitasatosporales</taxon>
        <taxon>Streptomycetaceae</taxon>
        <taxon>Streptomyces</taxon>
    </lineage>
</organism>
<reference evidence="1 2" key="1">
    <citation type="submission" date="2019-06" db="EMBL/GenBank/DDBJ databases">
        <title>Streptomyces sporangiiformans sp. nov., a novel actinomycete isolated from soil in Mount Song.</title>
        <authorList>
            <person name="Han L."/>
        </authorList>
    </citation>
    <scope>NUCLEOTIDE SEQUENCE [LARGE SCALE GENOMIC DNA]</scope>
    <source>
        <strain evidence="1 2">NEAU-SSA 1</strain>
    </source>
</reference>
<dbReference type="Proteomes" id="UP000317378">
    <property type="component" value="Unassembled WGS sequence"/>
</dbReference>
<gene>
    <name evidence="1" type="ORF">FGD71_032065</name>
</gene>
<proteinExistence type="predicted"/>
<name>A0A505DK92_9ACTN</name>
<comment type="caution">
    <text evidence="1">The sequence shown here is derived from an EMBL/GenBank/DDBJ whole genome shotgun (WGS) entry which is preliminary data.</text>
</comment>
<dbReference type="EMBL" id="VCHX02000178">
    <property type="protein sequence ID" value="TPQ18271.1"/>
    <property type="molecule type" value="Genomic_DNA"/>
</dbReference>
<dbReference type="AlphaFoldDB" id="A0A505DK92"/>